<dbReference type="Proteomes" id="UP000304953">
    <property type="component" value="Unassembled WGS sequence"/>
</dbReference>
<name>A0AC61RQ65_9FIRM</name>
<comment type="caution">
    <text evidence="1">The sequence shown here is derived from an EMBL/GenBank/DDBJ whole genome shotgun (WGS) entry which is preliminary data.</text>
</comment>
<accession>A0AC61RQ65</accession>
<gene>
    <name evidence="1" type="ORF">E5329_22915</name>
</gene>
<evidence type="ECO:0000313" key="2">
    <source>
        <dbReference type="Proteomes" id="UP000304953"/>
    </source>
</evidence>
<dbReference type="EMBL" id="SRYA01000072">
    <property type="protein sequence ID" value="TGY91050.1"/>
    <property type="molecule type" value="Genomic_DNA"/>
</dbReference>
<sequence length="119" mass="13716">MDYVISFSDVMAGVITLGLGVITFFIKGWIGSLKSSTEEIKKQIKENDDKVNKRIDRLEEETDEDIANIKQELNNIKGDFATTFVLREDFFRSMNGVEDRMRSIDSKIDKLLMQSSRKE</sequence>
<reference evidence="1" key="1">
    <citation type="submission" date="2019-04" db="EMBL/GenBank/DDBJ databases">
        <title>Microbes associate with the intestines of laboratory mice.</title>
        <authorList>
            <person name="Navarre W."/>
            <person name="Wong E."/>
            <person name="Huang K."/>
            <person name="Tropini C."/>
            <person name="Ng K."/>
            <person name="Yu B."/>
        </authorList>
    </citation>
    <scope>NUCLEOTIDE SEQUENCE</scope>
    <source>
        <strain evidence="1">NM01_1-7b</strain>
    </source>
</reference>
<proteinExistence type="predicted"/>
<organism evidence="1 2">
    <name type="scientific">Petralouisia muris</name>
    <dbReference type="NCBI Taxonomy" id="3032872"/>
    <lineage>
        <taxon>Bacteria</taxon>
        <taxon>Bacillati</taxon>
        <taxon>Bacillota</taxon>
        <taxon>Clostridia</taxon>
        <taxon>Lachnospirales</taxon>
        <taxon>Lachnospiraceae</taxon>
        <taxon>Petralouisia</taxon>
    </lineage>
</organism>
<keyword evidence="2" id="KW-1185">Reference proteome</keyword>
<protein>
    <submittedName>
        <fullName evidence="1">Uncharacterized protein</fullName>
    </submittedName>
</protein>
<evidence type="ECO:0000313" key="1">
    <source>
        <dbReference type="EMBL" id="TGY91050.1"/>
    </source>
</evidence>